<protein>
    <recommendedName>
        <fullName evidence="3">DUF2313 domain-containing protein</fullName>
    </recommendedName>
</protein>
<evidence type="ECO:0008006" key="3">
    <source>
        <dbReference type="Google" id="ProtNLM"/>
    </source>
</evidence>
<evidence type="ECO:0000313" key="1">
    <source>
        <dbReference type="EMBL" id="SDH71637.1"/>
    </source>
</evidence>
<proteinExistence type="predicted"/>
<sequence length="184" mass="21082">MSRKEQMLARMPPRYHKDPLTNEIKNAEAIELDRIAAKRQDVFAQFDPETATWGIANWEKIFGIPIDENKPLQERRELVIAKMRFSETVTVATIKNVASAWLGGEVDVEEDYQNFAIIVTFIGKIGVPKNLDDIKKTLRELIPAHLGITYKFRYLLIREIHNVLTLNEMETLTLDKFAGGEIIG</sequence>
<dbReference type="Proteomes" id="UP000198956">
    <property type="component" value="Unassembled WGS sequence"/>
</dbReference>
<dbReference type="EMBL" id="FNDE01000046">
    <property type="protein sequence ID" value="SDH71637.1"/>
    <property type="molecule type" value="Genomic_DNA"/>
</dbReference>
<evidence type="ECO:0000313" key="2">
    <source>
        <dbReference type="Proteomes" id="UP000198956"/>
    </source>
</evidence>
<dbReference type="InterPro" id="IPR018755">
    <property type="entry name" value="Phage_Mu_Gp48"/>
</dbReference>
<name>A0A1G8EP79_ANETH</name>
<dbReference type="Pfam" id="PF10076">
    <property type="entry name" value="Phage_Mu_Gp48"/>
    <property type="match status" value="1"/>
</dbReference>
<accession>A0A1G8EP79</accession>
<organism evidence="1 2">
    <name type="scientific">Aneurinibacillus thermoaerophilus</name>
    <dbReference type="NCBI Taxonomy" id="143495"/>
    <lineage>
        <taxon>Bacteria</taxon>
        <taxon>Bacillati</taxon>
        <taxon>Bacillota</taxon>
        <taxon>Bacilli</taxon>
        <taxon>Bacillales</taxon>
        <taxon>Paenibacillaceae</taxon>
        <taxon>Aneurinibacillus group</taxon>
        <taxon>Aneurinibacillus</taxon>
    </lineage>
</organism>
<dbReference type="AlphaFoldDB" id="A0A1G8EP79"/>
<gene>
    <name evidence="1" type="ORF">SAMN04489735_104629</name>
</gene>
<reference evidence="1 2" key="1">
    <citation type="submission" date="2016-10" db="EMBL/GenBank/DDBJ databases">
        <authorList>
            <person name="de Groot N.N."/>
        </authorList>
    </citation>
    <scope>NUCLEOTIDE SEQUENCE [LARGE SCALE GENOMIC DNA]</scope>
    <source>
        <strain evidence="1 2">L 420-91</strain>
    </source>
</reference>
<dbReference type="OrthoDB" id="1629754at2"/>